<evidence type="ECO:0000256" key="6">
    <source>
        <dbReference type="ARBA" id="ARBA00023242"/>
    </source>
</evidence>
<evidence type="ECO:0000256" key="2">
    <source>
        <dbReference type="ARBA" id="ARBA00022737"/>
    </source>
</evidence>
<keyword evidence="2" id="KW-0677">Repeat</keyword>
<evidence type="ECO:0000256" key="1">
    <source>
        <dbReference type="ARBA" id="ARBA00004123"/>
    </source>
</evidence>
<keyword evidence="6" id="KW-0539">Nucleus</keyword>
<evidence type="ECO:0000256" key="4">
    <source>
        <dbReference type="ARBA" id="ARBA00023125"/>
    </source>
</evidence>
<dbReference type="GO" id="GO:0003677">
    <property type="term" value="F:DNA binding"/>
    <property type="evidence" value="ECO:0007669"/>
    <property type="project" value="UniProtKB-KW"/>
</dbReference>
<dbReference type="Pfam" id="PF02362">
    <property type="entry name" value="B3"/>
    <property type="match status" value="2"/>
</dbReference>
<evidence type="ECO:0000313" key="8">
    <source>
        <dbReference type="EMBL" id="KAK9725124.1"/>
    </source>
</evidence>
<comment type="caution">
    <text evidence="8">The sequence shown here is derived from an EMBL/GenBank/DDBJ whole genome shotgun (WGS) entry which is preliminary data.</text>
</comment>
<dbReference type="InterPro" id="IPR003340">
    <property type="entry name" value="B3_DNA-bd"/>
</dbReference>
<evidence type="ECO:0000256" key="3">
    <source>
        <dbReference type="ARBA" id="ARBA00023015"/>
    </source>
</evidence>
<name>A0AAW1KYB8_SAPOF</name>
<dbReference type="PROSITE" id="PS50863">
    <property type="entry name" value="B3"/>
    <property type="match status" value="2"/>
</dbReference>
<evidence type="ECO:0000259" key="7">
    <source>
        <dbReference type="PROSITE" id="PS50863"/>
    </source>
</evidence>
<dbReference type="EMBL" id="JBDFQZ010000005">
    <property type="protein sequence ID" value="KAK9725124.1"/>
    <property type="molecule type" value="Genomic_DNA"/>
</dbReference>
<dbReference type="InterPro" id="IPR015300">
    <property type="entry name" value="DNA-bd_pseudobarrel_sf"/>
</dbReference>
<dbReference type="AlphaFoldDB" id="A0AAW1KYB8"/>
<dbReference type="SUPFAM" id="SSF101936">
    <property type="entry name" value="DNA-binding pseudobarrel domain"/>
    <property type="match status" value="2"/>
</dbReference>
<keyword evidence="5" id="KW-0804">Transcription</keyword>
<dbReference type="CDD" id="cd10017">
    <property type="entry name" value="B3_DNA"/>
    <property type="match status" value="1"/>
</dbReference>
<dbReference type="InterPro" id="IPR039218">
    <property type="entry name" value="REM_fam"/>
</dbReference>
<evidence type="ECO:0000256" key="5">
    <source>
        <dbReference type="ARBA" id="ARBA00023163"/>
    </source>
</evidence>
<keyword evidence="9" id="KW-1185">Reference proteome</keyword>
<protein>
    <recommendedName>
        <fullName evidence="7">TF-B3 domain-containing protein</fullName>
    </recommendedName>
</protein>
<comment type="subcellular location">
    <subcellularLocation>
        <location evidence="1">Nucleus</location>
    </subcellularLocation>
</comment>
<gene>
    <name evidence="8" type="ORF">RND81_05G124000</name>
</gene>
<proteinExistence type="predicted"/>
<dbReference type="GO" id="GO:0005634">
    <property type="term" value="C:nucleus"/>
    <property type="evidence" value="ECO:0007669"/>
    <property type="project" value="UniProtKB-SubCell"/>
</dbReference>
<accession>A0AAW1KYB8</accession>
<keyword evidence="3" id="KW-0805">Transcription regulation</keyword>
<evidence type="ECO:0000313" key="9">
    <source>
        <dbReference type="Proteomes" id="UP001443914"/>
    </source>
</evidence>
<dbReference type="Gene3D" id="2.40.330.10">
    <property type="entry name" value="DNA-binding pseudobarrel domain"/>
    <property type="match status" value="2"/>
</dbReference>
<dbReference type="PANTHER" id="PTHR31674:SF62">
    <property type="entry name" value="B3 DOMAIN-CONTAINING PROTEIN REM14-RELATED"/>
    <property type="match status" value="1"/>
</dbReference>
<organism evidence="8 9">
    <name type="scientific">Saponaria officinalis</name>
    <name type="common">Common soapwort</name>
    <name type="synonym">Lychnis saponaria</name>
    <dbReference type="NCBI Taxonomy" id="3572"/>
    <lineage>
        <taxon>Eukaryota</taxon>
        <taxon>Viridiplantae</taxon>
        <taxon>Streptophyta</taxon>
        <taxon>Embryophyta</taxon>
        <taxon>Tracheophyta</taxon>
        <taxon>Spermatophyta</taxon>
        <taxon>Magnoliopsida</taxon>
        <taxon>eudicotyledons</taxon>
        <taxon>Gunneridae</taxon>
        <taxon>Pentapetalae</taxon>
        <taxon>Caryophyllales</taxon>
        <taxon>Caryophyllaceae</taxon>
        <taxon>Caryophylleae</taxon>
        <taxon>Saponaria</taxon>
    </lineage>
</organism>
<feature type="domain" description="TF-B3" evidence="7">
    <location>
        <begin position="6"/>
        <end position="103"/>
    </location>
</feature>
<dbReference type="SMART" id="SM01019">
    <property type="entry name" value="B3"/>
    <property type="match status" value="2"/>
</dbReference>
<feature type="domain" description="TF-B3" evidence="7">
    <location>
        <begin position="138"/>
        <end position="230"/>
    </location>
</feature>
<dbReference type="Proteomes" id="UP001443914">
    <property type="component" value="Unassembled WGS sequence"/>
</dbReference>
<keyword evidence="4" id="KW-0238">DNA-binding</keyword>
<dbReference type="PANTHER" id="PTHR31674">
    <property type="entry name" value="B3 DOMAIN-CONTAINING PROTEIN REM-LIKE 3-RELATED"/>
    <property type="match status" value="1"/>
</dbReference>
<reference evidence="8" key="1">
    <citation type="submission" date="2024-03" db="EMBL/GenBank/DDBJ databases">
        <title>WGS assembly of Saponaria officinalis var. Norfolk2.</title>
        <authorList>
            <person name="Jenkins J."/>
            <person name="Shu S."/>
            <person name="Grimwood J."/>
            <person name="Barry K."/>
            <person name="Goodstein D."/>
            <person name="Schmutz J."/>
            <person name="Leebens-Mack J."/>
            <person name="Osbourn A."/>
        </authorList>
    </citation>
    <scope>NUCLEOTIDE SEQUENCE [LARGE SCALE GENOMIC DNA]</scope>
    <source>
        <strain evidence="8">JIC</strain>
    </source>
</reference>
<sequence length="230" mass="26877">MFHNPNPGFFQPLIPGFESNFSIPKAFNKYLEEEKEGKKFVTLRDKGGKIWEIKVDNNNDDQKLRFKEGWNKFCEENELEIGDFLVFKHVGNWVFDVFIFDHTNCERQLPLFEPPTSNYSTQVSEKKEMMESLQGHNCCHLIVKPYSVRYSHLKLPIKFARENGLNKVVDGTMVDKKGRRWPLNIRVSYDYPYIKSWASARITLNLKPGDPIILEVIQSGKNPILKLHVL</sequence>